<dbReference type="InterPro" id="IPR055403">
    <property type="entry name" value="ARM_KNTC1_1st"/>
</dbReference>
<evidence type="ECO:0000313" key="3">
    <source>
        <dbReference type="EMBL" id="ODM96452.1"/>
    </source>
</evidence>
<dbReference type="OrthoDB" id="343783at2759"/>
<dbReference type="InterPro" id="IPR019527">
    <property type="entry name" value="RZZ-complex_KNTC1/ROD_C"/>
</dbReference>
<dbReference type="GO" id="GO:0007094">
    <property type="term" value="P:mitotic spindle assembly checkpoint signaling"/>
    <property type="evidence" value="ECO:0007669"/>
    <property type="project" value="TreeGrafter"/>
</dbReference>
<dbReference type="Pfam" id="PF10493">
    <property type="entry name" value="Rod_C"/>
    <property type="match status" value="1"/>
</dbReference>
<protein>
    <submittedName>
        <fullName evidence="3">Kinetochore-associated protein 1</fullName>
    </submittedName>
</protein>
<feature type="domain" description="RZZ complex subunit KNTC1/ROD C-terminal" evidence="1">
    <location>
        <begin position="1339"/>
        <end position="1400"/>
    </location>
</feature>
<dbReference type="EMBL" id="LJIJ01000539">
    <property type="protein sequence ID" value="ODM96452.1"/>
    <property type="molecule type" value="Genomic_DNA"/>
</dbReference>
<dbReference type="GO" id="GO:1903394">
    <property type="term" value="P:protein localization to kinetochore involved in kinetochore assembly"/>
    <property type="evidence" value="ECO:0007669"/>
    <property type="project" value="TreeGrafter"/>
</dbReference>
<dbReference type="GO" id="GO:1990423">
    <property type="term" value="C:RZZ complex"/>
    <property type="evidence" value="ECO:0007669"/>
    <property type="project" value="TreeGrafter"/>
</dbReference>
<gene>
    <name evidence="3" type="ORF">Ocin01_10240</name>
</gene>
<sequence length="1425" mass="162449">HPSAIMVQETSICDSPDNKCQLDIKPLAGVAVNDAAARLQSRGDASDDNIFEILPRFCISPEEGNCKWVRKHSETGGGNAVLQVVAAAGSSDVTAIAMGCDLVVFERDKDKPVKKMNFNDHIDFVLWRRSILLIGLKLDNDAKAEEPFFVDAFIHSNPDPTKLDVIVVSRCGQVGRFPDISLSDGSLDNTHDQNISVDIDLGTVKALTRKLNPTSKIVCATSSSRHELTVVEENGRISVFDLGGSKQVVPSIFVVDNLFMNLCMPLNKLGRVVPKKVMSFEGVLFVLFTDGNLQLFLSGSMFPSNSLNLLSESQRVHDFTLVMNNEGIVKLWVLYGSQPSGCENYVGIFSGTAFCPEFLFKLPLLQNSENYSELAFPRNVSPFEEPFTIIEMTANNVQLYHMLETSTDATMQKLISRGQYSKAEELALAYDKDLDIVRKAEARDILNKITTGHLKTEGQVPGRDTDYKIWSSLGFFSFKKILVWLDSLYVNLLCVLRSIKDAEFICNFHSHSKLPKIEWIKEIIELGKSRVYECTDHTVSNLLLLAVNRLHTFDLVYPNGTTMEWYSMISDDNNMFLQSIKFLDQGNYDKCEKIWRRHSEEFVPSITLAEFLPFFNSLFEHQLQTRNSVQLLKTILPFAVGKVAKSTLNDQLKESANVGTKELNVLLSLILRQVSKMETHVSWPSNALSFVKVLSSVIKDQIKYCGGSEGSELESPETIKLIMQKISTNLDHLEVVLGELADLKSRHSIRIAFQEYSTNDIAAVVNHLLYNLLSRDEVESFVSKFLRPYAERKNCNIDFLFAAHIKSVLLDIPYFIQSINIPHEERIVCLVHLFESHKLKLQSVLHISEEWPVPWSIGIDKMVQEILESCPRNGGGDQECMRLYESIRIMRKQVPYRCVLNKYKLIGTKLLKTRCNITMALLKILKLKKPGYYEDCKELLNNIPGIASMDDFRLDYLDLILKMYDPEVSEEELIECHQIDSKFGKALLHRVFLELEHFETEDALNNLYTQEEQERFKTIYSLQAFNSKDQQMYITSKLKRFLPSIPLDVVYSSGYPYCLVTHVFSDSKTPSKILEDCKTISRITQSYFADILIALGFYYSQASVPGNQGATLWQIVEQIVKNPLSNDINNSFENHELLKNACSNICTVLMFQCPSYSLGQMDILQQFLCRISDSFDKLCEDIGQMLCYLKIFLVMKEQEIPLEQEFMEVFKWLSGSPIKWEVVKNRLAEIGETLLKFGETDINFSVFRAVRRHLIGFLARVESNGGLFNHYSKIVEEINGIYEDLSNRTRSIVEDEPDMKIRRLVDSLNKAGVRVNSYALKMRNKVKLLERLISMKNYALAAQLAMTFSFYENLKCWSSILRGFMSTGDLIELRKVLLGVRTIRTLWMLPEFAEAWKRVAETDSQFYDMCPIPLDSFCKQEKISP</sequence>
<dbReference type="GO" id="GO:0005828">
    <property type="term" value="C:kinetochore microtubule"/>
    <property type="evidence" value="ECO:0007669"/>
    <property type="project" value="TreeGrafter"/>
</dbReference>
<dbReference type="GO" id="GO:0000070">
    <property type="term" value="P:mitotic sister chromatid segregation"/>
    <property type="evidence" value="ECO:0007669"/>
    <property type="project" value="TreeGrafter"/>
</dbReference>
<dbReference type="Proteomes" id="UP000094527">
    <property type="component" value="Unassembled WGS sequence"/>
</dbReference>
<proteinExistence type="predicted"/>
<dbReference type="STRING" id="48709.A0A1D2MU44"/>
<dbReference type="GO" id="GO:0031267">
    <property type="term" value="F:small GTPase binding"/>
    <property type="evidence" value="ECO:0007669"/>
    <property type="project" value="TreeGrafter"/>
</dbReference>
<feature type="non-terminal residue" evidence="3">
    <location>
        <position position="1"/>
    </location>
</feature>
<organism evidence="3 4">
    <name type="scientific">Orchesella cincta</name>
    <name type="common">Springtail</name>
    <name type="synonym">Podura cincta</name>
    <dbReference type="NCBI Taxonomy" id="48709"/>
    <lineage>
        <taxon>Eukaryota</taxon>
        <taxon>Metazoa</taxon>
        <taxon>Ecdysozoa</taxon>
        <taxon>Arthropoda</taxon>
        <taxon>Hexapoda</taxon>
        <taxon>Collembola</taxon>
        <taxon>Entomobryomorpha</taxon>
        <taxon>Entomobryoidea</taxon>
        <taxon>Orchesellidae</taxon>
        <taxon>Orchesellinae</taxon>
        <taxon>Orchesella</taxon>
    </lineage>
</organism>
<dbReference type="OMA" id="EEWPVPW"/>
<evidence type="ECO:0000313" key="4">
    <source>
        <dbReference type="Proteomes" id="UP000094527"/>
    </source>
</evidence>
<keyword evidence="4" id="KW-1185">Reference proteome</keyword>
<name>A0A1D2MU44_ORCCI</name>
<evidence type="ECO:0000259" key="1">
    <source>
        <dbReference type="Pfam" id="PF10493"/>
    </source>
</evidence>
<dbReference type="Pfam" id="PF24520">
    <property type="entry name" value="ARM_KNTC1_1st"/>
    <property type="match status" value="1"/>
</dbReference>
<accession>A0A1D2MU44</accession>
<comment type="caution">
    <text evidence="3">The sequence shown here is derived from an EMBL/GenBank/DDBJ whole genome shotgun (WGS) entry which is preliminary data.</text>
</comment>
<dbReference type="PANTHER" id="PTHR15688">
    <property type="entry name" value="KINETOCHORE-ASSOCIATED PROTEIN 1"/>
    <property type="match status" value="1"/>
</dbReference>
<dbReference type="GO" id="GO:0005737">
    <property type="term" value="C:cytoplasm"/>
    <property type="evidence" value="ECO:0007669"/>
    <property type="project" value="TreeGrafter"/>
</dbReference>
<dbReference type="InterPro" id="IPR052802">
    <property type="entry name" value="KNTC1"/>
</dbReference>
<dbReference type="PANTHER" id="PTHR15688:SF1">
    <property type="entry name" value="KINETOCHORE-ASSOCIATED PROTEIN 1"/>
    <property type="match status" value="1"/>
</dbReference>
<evidence type="ECO:0000259" key="2">
    <source>
        <dbReference type="Pfam" id="PF24520"/>
    </source>
</evidence>
<feature type="domain" description="KNTC1 first ARM-repeats" evidence="2">
    <location>
        <begin position="486"/>
        <end position="688"/>
    </location>
</feature>
<reference evidence="3 4" key="1">
    <citation type="journal article" date="2016" name="Genome Biol. Evol.">
        <title>Gene Family Evolution Reflects Adaptation to Soil Environmental Stressors in the Genome of the Collembolan Orchesella cincta.</title>
        <authorList>
            <person name="Faddeeva-Vakhrusheva A."/>
            <person name="Derks M.F."/>
            <person name="Anvar S.Y."/>
            <person name="Agamennone V."/>
            <person name="Suring W."/>
            <person name="Smit S."/>
            <person name="van Straalen N.M."/>
            <person name="Roelofs D."/>
        </authorList>
    </citation>
    <scope>NUCLEOTIDE SEQUENCE [LARGE SCALE GENOMIC DNA]</scope>
    <source>
        <tissue evidence="3">Mixed pool</tissue>
    </source>
</reference>